<dbReference type="PROSITE" id="PS50048">
    <property type="entry name" value="ZN2_CY6_FUNGAL_2"/>
    <property type="match status" value="1"/>
</dbReference>
<gene>
    <name evidence="7" type="ORF">M440DRAFT_1368730</name>
</gene>
<accession>A0A2T4CEE7</accession>
<dbReference type="Proteomes" id="UP000240760">
    <property type="component" value="Unassembled WGS sequence"/>
</dbReference>
<reference evidence="7 8" key="1">
    <citation type="submission" date="2016-07" db="EMBL/GenBank/DDBJ databases">
        <title>Multiple horizontal gene transfer events from other fungi enriched the ability of initially mycotrophic Trichoderma (Ascomycota) to feed on dead plant biomass.</title>
        <authorList>
            <consortium name="DOE Joint Genome Institute"/>
            <person name="Aerts A."/>
            <person name="Atanasova L."/>
            <person name="Chenthamara K."/>
            <person name="Zhang J."/>
            <person name="Grujic M."/>
            <person name="Henrissat B."/>
            <person name="Kuo A."/>
            <person name="Salamov A."/>
            <person name="Lipzen A."/>
            <person name="Labutti K."/>
            <person name="Barry K."/>
            <person name="Miao Y."/>
            <person name="Rahimi M.J."/>
            <person name="Shen Q."/>
            <person name="Grigoriev I.V."/>
            <person name="Kubicek C.P."/>
            <person name="Druzhinina I.S."/>
        </authorList>
    </citation>
    <scope>NUCLEOTIDE SEQUENCE [LARGE SCALE GENOMIC DNA]</scope>
    <source>
        <strain evidence="7 8">ATCC 18648</strain>
    </source>
</reference>
<sequence>MPPERLLENKAARACRHCRLHKRRCDKKLPRCSTCSSKWTRCEYDDDTPTETVDPGTELEWSEPLAIRRFLCGLELTSAGEKQLLWIVCHGKGPYEPESDSISVMSLVKDIFSYGGTTVEEVTADYFAKVHEWLPIVYRPTVMSELERISLKGFTEPRDNPMALLLLCMDMINHHCRHPHHGPNTLLYRTTRRLFSLVETSGHPEQLAKLQAGLLLTAYECGHGMAVEASLTLATCVGLVRQLDMSASRNPYTGEAPYDTMRNLCWAAIIFLDRAITFSCSDGTATLLIPTRGSLPQDLISFVTQVEFSEVNTETKFHARVYAALCIGEAIAAVPGLPNASDCAAVEALFHDLVRQHAETSDNKDIYPVCEGMAMALSAVASLYKRRAQNPGSAADAKLSLDIKFAYNIAFEMCRVEGALIKTRKDSHAHRLCFSGLSCLYRAAVDLDEISPNGSTPEDFKQLRENLKWFLRHWSVAGKYGCEPASRWRDNAN</sequence>
<dbReference type="PROSITE" id="PS00463">
    <property type="entry name" value="ZN2_CY6_FUNGAL_1"/>
    <property type="match status" value="1"/>
</dbReference>
<organism evidence="7 8">
    <name type="scientific">Trichoderma longibrachiatum ATCC 18648</name>
    <dbReference type="NCBI Taxonomy" id="983965"/>
    <lineage>
        <taxon>Eukaryota</taxon>
        <taxon>Fungi</taxon>
        <taxon>Dikarya</taxon>
        <taxon>Ascomycota</taxon>
        <taxon>Pezizomycotina</taxon>
        <taxon>Sordariomycetes</taxon>
        <taxon>Hypocreomycetidae</taxon>
        <taxon>Hypocreales</taxon>
        <taxon>Hypocreaceae</taxon>
        <taxon>Trichoderma</taxon>
    </lineage>
</organism>
<dbReference type="GO" id="GO:0000981">
    <property type="term" value="F:DNA-binding transcription factor activity, RNA polymerase II-specific"/>
    <property type="evidence" value="ECO:0007669"/>
    <property type="project" value="InterPro"/>
</dbReference>
<dbReference type="PANTHER" id="PTHR47338">
    <property type="entry name" value="ZN(II)2CYS6 TRANSCRIPTION FACTOR (EUROFUNG)-RELATED"/>
    <property type="match status" value="1"/>
</dbReference>
<dbReference type="InterPro" id="IPR050815">
    <property type="entry name" value="TF_fung"/>
</dbReference>
<evidence type="ECO:0000259" key="6">
    <source>
        <dbReference type="PROSITE" id="PS50048"/>
    </source>
</evidence>
<dbReference type="SUPFAM" id="SSF57701">
    <property type="entry name" value="Zn2/Cys6 DNA-binding domain"/>
    <property type="match status" value="1"/>
</dbReference>
<dbReference type="InterPro" id="IPR001138">
    <property type="entry name" value="Zn2Cys6_DnaBD"/>
</dbReference>
<proteinExistence type="predicted"/>
<dbReference type="EMBL" id="KZ679127">
    <property type="protein sequence ID" value="PTB79941.1"/>
    <property type="molecule type" value="Genomic_DNA"/>
</dbReference>
<dbReference type="GO" id="GO:0008270">
    <property type="term" value="F:zinc ion binding"/>
    <property type="evidence" value="ECO:0007669"/>
    <property type="project" value="InterPro"/>
</dbReference>
<name>A0A2T4CEE7_TRILO</name>
<comment type="subcellular location">
    <subcellularLocation>
        <location evidence="1">Nucleus</location>
    </subcellularLocation>
</comment>
<dbReference type="Gene3D" id="4.10.240.10">
    <property type="entry name" value="Zn(2)-C6 fungal-type DNA-binding domain"/>
    <property type="match status" value="1"/>
</dbReference>
<dbReference type="Pfam" id="PF00172">
    <property type="entry name" value="Zn_clus"/>
    <property type="match status" value="1"/>
</dbReference>
<dbReference type="CDD" id="cd12148">
    <property type="entry name" value="fungal_TF_MHR"/>
    <property type="match status" value="1"/>
</dbReference>
<dbReference type="PANTHER" id="PTHR47338:SF20">
    <property type="entry name" value="ZN(II)2CYS6 TRANSCRIPTION FACTOR (EUROFUNG)"/>
    <property type="match status" value="1"/>
</dbReference>
<keyword evidence="5" id="KW-0539">Nucleus</keyword>
<dbReference type="SMART" id="SM00066">
    <property type="entry name" value="GAL4"/>
    <property type="match status" value="1"/>
</dbReference>
<keyword evidence="8" id="KW-1185">Reference proteome</keyword>
<dbReference type="InterPro" id="IPR036864">
    <property type="entry name" value="Zn2-C6_fun-type_DNA-bd_sf"/>
</dbReference>
<keyword evidence="2" id="KW-0479">Metal-binding</keyword>
<dbReference type="AlphaFoldDB" id="A0A2T4CEE7"/>
<keyword evidence="4" id="KW-0804">Transcription</keyword>
<evidence type="ECO:0000256" key="1">
    <source>
        <dbReference type="ARBA" id="ARBA00004123"/>
    </source>
</evidence>
<evidence type="ECO:0000313" key="7">
    <source>
        <dbReference type="EMBL" id="PTB79941.1"/>
    </source>
</evidence>
<dbReference type="GO" id="GO:0005634">
    <property type="term" value="C:nucleus"/>
    <property type="evidence" value="ECO:0007669"/>
    <property type="project" value="UniProtKB-SubCell"/>
</dbReference>
<dbReference type="CDD" id="cd00067">
    <property type="entry name" value="GAL4"/>
    <property type="match status" value="1"/>
</dbReference>
<dbReference type="OrthoDB" id="39175at2759"/>
<feature type="domain" description="Zn(2)-C6 fungal-type" evidence="6">
    <location>
        <begin position="14"/>
        <end position="44"/>
    </location>
</feature>
<evidence type="ECO:0000256" key="3">
    <source>
        <dbReference type="ARBA" id="ARBA00023015"/>
    </source>
</evidence>
<evidence type="ECO:0000256" key="4">
    <source>
        <dbReference type="ARBA" id="ARBA00023163"/>
    </source>
</evidence>
<evidence type="ECO:0000256" key="5">
    <source>
        <dbReference type="ARBA" id="ARBA00023242"/>
    </source>
</evidence>
<evidence type="ECO:0000313" key="8">
    <source>
        <dbReference type="Proteomes" id="UP000240760"/>
    </source>
</evidence>
<protein>
    <recommendedName>
        <fullName evidence="6">Zn(2)-C6 fungal-type domain-containing protein</fullName>
    </recommendedName>
</protein>
<evidence type="ECO:0000256" key="2">
    <source>
        <dbReference type="ARBA" id="ARBA00022723"/>
    </source>
</evidence>
<keyword evidence="3" id="KW-0805">Transcription regulation</keyword>